<proteinExistence type="predicted"/>
<feature type="domain" description="FAR1" evidence="1">
    <location>
        <begin position="99"/>
        <end position="185"/>
    </location>
</feature>
<gene>
    <name evidence="4" type="primary">LOC118349637</name>
</gene>
<dbReference type="PANTHER" id="PTHR47718:SF13">
    <property type="entry name" value="OS09G0290500 PROTEIN"/>
    <property type="match status" value="1"/>
</dbReference>
<reference evidence="4" key="1">
    <citation type="submission" date="2025-08" db="UniProtKB">
        <authorList>
            <consortium name="RefSeq"/>
        </authorList>
    </citation>
    <scope>IDENTIFICATION</scope>
    <source>
        <tissue evidence="4">Leaves</tissue>
    </source>
</reference>
<dbReference type="InterPro" id="IPR018289">
    <property type="entry name" value="MULE_transposase_dom"/>
</dbReference>
<dbReference type="KEGG" id="jre:118349637"/>
<dbReference type="OrthoDB" id="1883929at2759"/>
<dbReference type="InterPro" id="IPR004330">
    <property type="entry name" value="FAR1_DNA_bnd_dom"/>
</dbReference>
<name>A0A6P9F558_JUGRE</name>
<dbReference type="Pfam" id="PF10551">
    <property type="entry name" value="MULE"/>
    <property type="match status" value="1"/>
</dbReference>
<evidence type="ECO:0000259" key="2">
    <source>
        <dbReference type="Pfam" id="PF10551"/>
    </source>
</evidence>
<dbReference type="GeneID" id="118349637"/>
<keyword evidence="3" id="KW-1185">Reference proteome</keyword>
<accession>A0A6P9F558</accession>
<evidence type="ECO:0000259" key="1">
    <source>
        <dbReference type="Pfam" id="PF03101"/>
    </source>
</evidence>
<dbReference type="InParanoid" id="A0A6P9F558"/>
<dbReference type="PANTHER" id="PTHR47718">
    <property type="entry name" value="OS01G0519700 PROTEIN"/>
    <property type="match status" value="1"/>
</dbReference>
<sequence>MDGCRGRQQELVCDGSHPPKDWEWPIEGQLHVSSMVHCKVVVMVGVKATSSRVEEIHPNRLDAQEIEYGSAGTSEKVQIDGDDEPVSRKEFNSLEDLMSYYKEYGKKCGFGVMTKISERKEDETVRYVTLVCAHGGKARNRTINVANPCPTGKTECKTKINALKVADCKFRLTTVHNIHNHSLNPKKSRFFRCNREVSESVKRVLNTNDLAGIRINKSFGSLVVGAGGFENLPFLTKDCRNYIDKARHLRLGAGGVRILRDYFLQMQYKNPGFFALMDLDDNRRLKNIFWADPRSKTAYQYLGDVITFDTTYLTIRYRLPFTSFVGVNHHGQSILLEAGLISSKDTETFVWLF</sequence>
<feature type="domain" description="MULE transposase" evidence="2">
    <location>
        <begin position="305"/>
        <end position="353"/>
    </location>
</feature>
<protein>
    <submittedName>
        <fullName evidence="4">Protein FAR1-RELATED SEQUENCE 5-like</fullName>
    </submittedName>
</protein>
<dbReference type="AlphaFoldDB" id="A0A6P9F558"/>
<evidence type="ECO:0000313" key="3">
    <source>
        <dbReference type="Proteomes" id="UP000235220"/>
    </source>
</evidence>
<evidence type="ECO:0000313" key="4">
    <source>
        <dbReference type="RefSeq" id="XP_035551028.1"/>
    </source>
</evidence>
<dbReference type="RefSeq" id="XP_035551028.1">
    <property type="nucleotide sequence ID" value="XM_035695135.1"/>
</dbReference>
<dbReference type="Pfam" id="PF03101">
    <property type="entry name" value="FAR1"/>
    <property type="match status" value="1"/>
</dbReference>
<organism evidence="3 4">
    <name type="scientific">Juglans regia</name>
    <name type="common">English walnut</name>
    <dbReference type="NCBI Taxonomy" id="51240"/>
    <lineage>
        <taxon>Eukaryota</taxon>
        <taxon>Viridiplantae</taxon>
        <taxon>Streptophyta</taxon>
        <taxon>Embryophyta</taxon>
        <taxon>Tracheophyta</taxon>
        <taxon>Spermatophyta</taxon>
        <taxon>Magnoliopsida</taxon>
        <taxon>eudicotyledons</taxon>
        <taxon>Gunneridae</taxon>
        <taxon>Pentapetalae</taxon>
        <taxon>rosids</taxon>
        <taxon>fabids</taxon>
        <taxon>Fagales</taxon>
        <taxon>Juglandaceae</taxon>
        <taxon>Juglans</taxon>
    </lineage>
</organism>
<dbReference type="Proteomes" id="UP000235220">
    <property type="component" value="Chromosome 10"/>
</dbReference>